<dbReference type="EMBL" id="SMLW01000323">
    <property type="protein sequence ID" value="MTI23883.1"/>
    <property type="molecule type" value="Genomic_DNA"/>
</dbReference>
<evidence type="ECO:0000256" key="3">
    <source>
        <dbReference type="ARBA" id="ARBA00013113"/>
    </source>
</evidence>
<comment type="catalytic activity">
    <reaction evidence="5">
        <text>sn-glycerol 3-phosphate + an acyl-CoA = a 1-acyl-sn-glycero-3-phosphate + CoA</text>
        <dbReference type="Rhea" id="RHEA:15325"/>
        <dbReference type="ChEBI" id="CHEBI:57287"/>
        <dbReference type="ChEBI" id="CHEBI:57597"/>
        <dbReference type="ChEBI" id="CHEBI:57970"/>
        <dbReference type="ChEBI" id="CHEBI:58342"/>
        <dbReference type="EC" id="2.3.1.15"/>
    </reaction>
</comment>
<comment type="subcellular location">
    <subcellularLocation>
        <location evidence="1">Endomembrane system</location>
        <topology evidence="1">Peripheral membrane protein</topology>
    </subcellularLocation>
</comment>
<protein>
    <recommendedName>
        <fullName evidence="4">Glycerol-3-phosphate acyltransferase</fullName>
        <ecNumber evidence="3">2.3.1.15</ecNumber>
    </recommendedName>
</protein>
<keyword evidence="7" id="KW-0808">Transferase</keyword>
<keyword evidence="8" id="KW-1185">Reference proteome</keyword>
<evidence type="ECO:0000256" key="2">
    <source>
        <dbReference type="ARBA" id="ARBA00004765"/>
    </source>
</evidence>
<dbReference type="SMART" id="SM00563">
    <property type="entry name" value="PlsC"/>
    <property type="match status" value="1"/>
</dbReference>
<dbReference type="PANTHER" id="PTHR12563:SF17">
    <property type="entry name" value="DIHYDROXYACETONE PHOSPHATE ACYLTRANSFERASE"/>
    <property type="match status" value="1"/>
</dbReference>
<evidence type="ECO:0000313" key="8">
    <source>
        <dbReference type="Proteomes" id="UP000798808"/>
    </source>
</evidence>
<proteinExistence type="predicted"/>
<dbReference type="GO" id="GO:0016746">
    <property type="term" value="F:acyltransferase activity"/>
    <property type="evidence" value="ECO:0007669"/>
    <property type="project" value="UniProtKB-KW"/>
</dbReference>
<evidence type="ECO:0000259" key="6">
    <source>
        <dbReference type="SMART" id="SM00563"/>
    </source>
</evidence>
<gene>
    <name evidence="7" type="ORF">E1163_02860</name>
</gene>
<evidence type="ECO:0000313" key="7">
    <source>
        <dbReference type="EMBL" id="MTI23883.1"/>
    </source>
</evidence>
<feature type="domain" description="Phospholipid/glycerol acyltransferase" evidence="6">
    <location>
        <begin position="185"/>
        <end position="320"/>
    </location>
</feature>
<reference evidence="7 8" key="1">
    <citation type="submission" date="2019-02" db="EMBL/GenBank/DDBJ databases">
        <authorList>
            <person name="Goldberg S.R."/>
            <person name="Haltli B.A."/>
            <person name="Correa H."/>
            <person name="Russell K.G."/>
        </authorList>
    </citation>
    <scope>NUCLEOTIDE SEQUENCE [LARGE SCALE GENOMIC DNA]</scope>
    <source>
        <strain evidence="7 8">JCM 16186</strain>
    </source>
</reference>
<comment type="caution">
    <text evidence="7">The sequence shown here is derived from an EMBL/GenBank/DDBJ whole genome shotgun (WGS) entry which is preliminary data.</text>
</comment>
<comment type="pathway">
    <text evidence="2">Phospholipid metabolism; CDP-diacylglycerol biosynthesis; CDP-diacylglycerol from sn-glycerol 3-phosphate: step 1/3.</text>
</comment>
<dbReference type="RefSeq" id="WP_155169269.1">
    <property type="nucleotide sequence ID" value="NZ_BAAAFL010000015.1"/>
</dbReference>
<name>A0ABW9RKH7_9BACT</name>
<dbReference type="InterPro" id="IPR002123">
    <property type="entry name" value="Plipid/glycerol_acylTrfase"/>
</dbReference>
<dbReference type="Proteomes" id="UP000798808">
    <property type="component" value="Unassembled WGS sequence"/>
</dbReference>
<dbReference type="EC" id="2.3.1.15" evidence="3"/>
<evidence type="ECO:0000256" key="5">
    <source>
        <dbReference type="ARBA" id="ARBA00048427"/>
    </source>
</evidence>
<organism evidence="7 8">
    <name type="scientific">Fulvivirga kasyanovii</name>
    <dbReference type="NCBI Taxonomy" id="396812"/>
    <lineage>
        <taxon>Bacteria</taxon>
        <taxon>Pseudomonadati</taxon>
        <taxon>Bacteroidota</taxon>
        <taxon>Cytophagia</taxon>
        <taxon>Cytophagales</taxon>
        <taxon>Fulvivirgaceae</taxon>
        <taxon>Fulvivirga</taxon>
    </lineage>
</organism>
<evidence type="ECO:0000256" key="1">
    <source>
        <dbReference type="ARBA" id="ARBA00004184"/>
    </source>
</evidence>
<dbReference type="InterPro" id="IPR022284">
    <property type="entry name" value="GPAT/DHAPAT"/>
</dbReference>
<evidence type="ECO:0000256" key="4">
    <source>
        <dbReference type="ARBA" id="ARBA00013432"/>
    </source>
</evidence>
<dbReference type="SUPFAM" id="SSF69593">
    <property type="entry name" value="Glycerol-3-phosphate (1)-acyltransferase"/>
    <property type="match status" value="1"/>
</dbReference>
<dbReference type="Pfam" id="PF01553">
    <property type="entry name" value="Acyltransferase"/>
    <property type="match status" value="1"/>
</dbReference>
<dbReference type="PANTHER" id="PTHR12563">
    <property type="entry name" value="GLYCEROL-3-PHOSPHATE ACYLTRANSFERASE"/>
    <property type="match status" value="1"/>
</dbReference>
<accession>A0ABW9RKH7</accession>
<sequence>MPKGNSKDKSYKPILPGTSDWPVVQLSKNRKQFIAKVIEESLVKIKDANPGRQELREELESTLYQEKLRIKQNPWRVDPQDDYKFWEQVKNSLVELATEHEAREKEEDILRKVVSRYAHEIAGNFKKTRYQLTREMVKFGFARLLNATRVKRFGAFFRNEYTLRDKIQITGKAKQLRRLARKGTVVMVPTHFSNLDSILIGWIIHVLGLPAFIYGAGLNLFNIKIFAYFMNSLGAYKVDRRKKNFIYLETLKSYSNLAIQEGAHSLFFPGGTRSRSGEIESSLKLGLLGTAMEAQRSIYMKYPNGEGKKIFIVPVTINYNFVLEAPSLIHEHLERQGAEKYYVESDEYSTSYNMIKFLIKFFTKGSDISVSIGRGMDLLGNYVDDEGNSIDRHGRFINTRDYFTSNGLINADKQREEEYTRRLSQIIVKEYHKINRVFASHLVAFTAFKMWRKQYNKLDLYDFLRLPDEDMVINYDEFKTQFKKARKQVFKLKKQNKVNVAAHLKGSIDDVIRLGIDNVGMYHSKRPLLTDKAGNIITKDLNTLYYYHNRMNGYDLEKYI</sequence>
<keyword evidence="7" id="KW-0012">Acyltransferase</keyword>